<dbReference type="Pfam" id="PF22725">
    <property type="entry name" value="GFO_IDH_MocA_C3"/>
    <property type="match status" value="1"/>
</dbReference>
<evidence type="ECO:0000313" key="4">
    <source>
        <dbReference type="Proteomes" id="UP000598996"/>
    </source>
</evidence>
<dbReference type="PANTHER" id="PTHR43377">
    <property type="entry name" value="BILIVERDIN REDUCTASE A"/>
    <property type="match status" value="1"/>
</dbReference>
<sequence>MINAAVVGLGWWGQKIVADLDGSAEIRVVLGVDPSAEARRKITGVRTAAAFADALADDEVEAVILCTPHARHAEQIVAAAGAGRHVFCEKPLTTSGAEARDAIAAVEKAGVQLGIGHERRFEPAVQLLRDMCGHGDLGVPLVLEGNFSQDKFLALPADNWRLSATDAPVGPLSATGIHLVDLAIAVFGRPVEVWARLGTLATEFANGDTLTVTLGFEGGRTALITAVLTTPFVGRVAVMGSRGWLEIRDRNHPELPRGWDVTTTLRGSEPSTEFYPPHPSVRANLEAFAAAAEGRAAYPVPYGEMLANADTFEAITRSARSGQLERLPRE</sequence>
<dbReference type="Pfam" id="PF01408">
    <property type="entry name" value="GFO_IDH_MocA"/>
    <property type="match status" value="1"/>
</dbReference>
<dbReference type="RefSeq" id="WP_202995235.1">
    <property type="nucleotide sequence ID" value="NZ_JAENHO010000009.1"/>
</dbReference>
<organism evidence="3 4">
    <name type="scientific">Paractinoplanes lichenicola</name>
    <dbReference type="NCBI Taxonomy" id="2802976"/>
    <lineage>
        <taxon>Bacteria</taxon>
        <taxon>Bacillati</taxon>
        <taxon>Actinomycetota</taxon>
        <taxon>Actinomycetes</taxon>
        <taxon>Micromonosporales</taxon>
        <taxon>Micromonosporaceae</taxon>
        <taxon>Paractinoplanes</taxon>
    </lineage>
</organism>
<reference evidence="3 4" key="1">
    <citation type="submission" date="2021-01" db="EMBL/GenBank/DDBJ databases">
        <title>Actinoplanes sp. nov. LDG1-01 isolated from lichen.</title>
        <authorList>
            <person name="Saeng-In P."/>
            <person name="Phongsopitanun W."/>
            <person name="Kanchanasin P."/>
            <person name="Yuki M."/>
            <person name="Kudo T."/>
            <person name="Ohkuma M."/>
            <person name="Tanasupawat S."/>
        </authorList>
    </citation>
    <scope>NUCLEOTIDE SEQUENCE [LARGE SCALE GENOMIC DNA]</scope>
    <source>
        <strain evidence="3 4">LDG1-01</strain>
    </source>
</reference>
<dbReference type="InterPro" id="IPR000683">
    <property type="entry name" value="Gfo/Idh/MocA-like_OxRdtase_N"/>
</dbReference>
<dbReference type="SUPFAM" id="SSF51735">
    <property type="entry name" value="NAD(P)-binding Rossmann-fold domains"/>
    <property type="match status" value="1"/>
</dbReference>
<proteinExistence type="predicted"/>
<dbReference type="EMBL" id="JAENHO010000009">
    <property type="protein sequence ID" value="MBL7258564.1"/>
    <property type="molecule type" value="Genomic_DNA"/>
</dbReference>
<evidence type="ECO:0000259" key="2">
    <source>
        <dbReference type="Pfam" id="PF22725"/>
    </source>
</evidence>
<dbReference type="Gene3D" id="3.30.360.10">
    <property type="entry name" value="Dihydrodipicolinate Reductase, domain 2"/>
    <property type="match status" value="1"/>
</dbReference>
<name>A0ABS1VVT3_9ACTN</name>
<dbReference type="InterPro" id="IPR036291">
    <property type="entry name" value="NAD(P)-bd_dom_sf"/>
</dbReference>
<dbReference type="PANTHER" id="PTHR43377:SF1">
    <property type="entry name" value="BILIVERDIN REDUCTASE A"/>
    <property type="match status" value="1"/>
</dbReference>
<feature type="domain" description="GFO/IDH/MocA-like oxidoreductase" evidence="2">
    <location>
        <begin position="126"/>
        <end position="246"/>
    </location>
</feature>
<accession>A0ABS1VVT3</accession>
<comment type="caution">
    <text evidence="3">The sequence shown here is derived from an EMBL/GenBank/DDBJ whole genome shotgun (WGS) entry which is preliminary data.</text>
</comment>
<dbReference type="InterPro" id="IPR055170">
    <property type="entry name" value="GFO_IDH_MocA-like_dom"/>
</dbReference>
<feature type="domain" description="Gfo/Idh/MocA-like oxidoreductase N-terminal" evidence="1">
    <location>
        <begin position="2"/>
        <end position="117"/>
    </location>
</feature>
<protein>
    <submittedName>
        <fullName evidence="3">Gfo/Idh/MocA family oxidoreductase</fullName>
    </submittedName>
</protein>
<evidence type="ECO:0000259" key="1">
    <source>
        <dbReference type="Pfam" id="PF01408"/>
    </source>
</evidence>
<evidence type="ECO:0000313" key="3">
    <source>
        <dbReference type="EMBL" id="MBL7258564.1"/>
    </source>
</evidence>
<dbReference type="InterPro" id="IPR051450">
    <property type="entry name" value="Gfo/Idh/MocA_Oxidoreductases"/>
</dbReference>
<dbReference type="Proteomes" id="UP000598996">
    <property type="component" value="Unassembled WGS sequence"/>
</dbReference>
<keyword evidence="4" id="KW-1185">Reference proteome</keyword>
<dbReference type="SUPFAM" id="SSF55347">
    <property type="entry name" value="Glyceraldehyde-3-phosphate dehydrogenase-like, C-terminal domain"/>
    <property type="match status" value="1"/>
</dbReference>
<dbReference type="Gene3D" id="3.40.50.720">
    <property type="entry name" value="NAD(P)-binding Rossmann-like Domain"/>
    <property type="match status" value="1"/>
</dbReference>
<gene>
    <name evidence="3" type="ORF">JKJ07_30055</name>
</gene>